<dbReference type="GO" id="GO:0006631">
    <property type="term" value="P:fatty acid metabolic process"/>
    <property type="evidence" value="ECO:0007669"/>
    <property type="project" value="TreeGrafter"/>
</dbReference>
<proteinExistence type="inferred from homology"/>
<dbReference type="InterPro" id="IPR020845">
    <property type="entry name" value="AMP-binding_CS"/>
</dbReference>
<evidence type="ECO:0000313" key="4">
    <source>
        <dbReference type="EMBL" id="CAA0101995.1"/>
    </source>
</evidence>
<comment type="similarity">
    <text evidence="1">Belongs to the ATP-dependent AMP-binding enzyme family.</text>
</comment>
<dbReference type="Gene3D" id="3.40.50.12780">
    <property type="entry name" value="N-terminal domain of ligase-like"/>
    <property type="match status" value="1"/>
</dbReference>
<dbReference type="AlphaFoldDB" id="A0A5S9PC25"/>
<dbReference type="SUPFAM" id="SSF56801">
    <property type="entry name" value="Acetyl-CoA synthetase-like"/>
    <property type="match status" value="1"/>
</dbReference>
<keyword evidence="2" id="KW-0436">Ligase</keyword>
<dbReference type="InterPro" id="IPR042099">
    <property type="entry name" value="ANL_N_sf"/>
</dbReference>
<reference evidence="4 5" key="1">
    <citation type="submission" date="2019-11" db="EMBL/GenBank/DDBJ databases">
        <authorList>
            <person name="Holert J."/>
        </authorList>
    </citation>
    <scope>NUCLEOTIDE SEQUENCE [LARGE SCALE GENOMIC DNA]</scope>
    <source>
        <strain evidence="4">BC5_2</strain>
    </source>
</reference>
<evidence type="ECO:0000313" key="5">
    <source>
        <dbReference type="Proteomes" id="UP000434580"/>
    </source>
</evidence>
<evidence type="ECO:0000259" key="3">
    <source>
        <dbReference type="Pfam" id="PF00501"/>
    </source>
</evidence>
<protein>
    <submittedName>
        <fullName evidence="4">Tyrocidine synthase 3</fullName>
    </submittedName>
</protein>
<dbReference type="PROSITE" id="PS00455">
    <property type="entry name" value="AMP_BINDING"/>
    <property type="match status" value="1"/>
</dbReference>
<dbReference type="PANTHER" id="PTHR43201">
    <property type="entry name" value="ACYL-COA SYNTHETASE"/>
    <property type="match status" value="1"/>
</dbReference>
<dbReference type="Pfam" id="PF00501">
    <property type="entry name" value="AMP-binding"/>
    <property type="match status" value="1"/>
</dbReference>
<feature type="domain" description="AMP-dependent synthetase/ligase" evidence="3">
    <location>
        <begin position="54"/>
        <end position="347"/>
    </location>
</feature>
<dbReference type="EMBL" id="CACSII010000010">
    <property type="protein sequence ID" value="CAA0101995.1"/>
    <property type="molecule type" value="Genomic_DNA"/>
</dbReference>
<evidence type="ECO:0000256" key="1">
    <source>
        <dbReference type="ARBA" id="ARBA00006432"/>
    </source>
</evidence>
<name>A0A5S9PC25_9GAMM</name>
<gene>
    <name evidence="4" type="primary">tycC_4</name>
    <name evidence="4" type="ORF">DPBNPPHM_03953</name>
</gene>
<dbReference type="Proteomes" id="UP000434580">
    <property type="component" value="Unassembled WGS sequence"/>
</dbReference>
<dbReference type="InterPro" id="IPR000873">
    <property type="entry name" value="AMP-dep_synth/lig_dom"/>
</dbReference>
<accession>A0A5S9PC25</accession>
<evidence type="ECO:0000256" key="2">
    <source>
        <dbReference type="ARBA" id="ARBA00022598"/>
    </source>
</evidence>
<dbReference type="PANTHER" id="PTHR43201:SF5">
    <property type="entry name" value="MEDIUM-CHAIN ACYL-COA LIGASE ACSF2, MITOCHONDRIAL"/>
    <property type="match status" value="1"/>
</dbReference>
<dbReference type="GO" id="GO:0031956">
    <property type="term" value="F:medium-chain fatty acid-CoA ligase activity"/>
    <property type="evidence" value="ECO:0007669"/>
    <property type="project" value="TreeGrafter"/>
</dbReference>
<sequence>MFVHCKTFTQIEDDGSLGELVSLSAQFSERLDTVTRRGVLALCGLPDDIGRLLVIGAWHAGWQVAMVPEHFSVSQRQVALQTLQPSLLIARNETLIEKAQVLSLVLETDCDTLALDHWLGDPSDTFSLASGYRWDSLDTALILFTSGSSGTPKGVCHSLQNIVTSANRFIDQFQLHSSQTLLNCAESHTMSGFRGSIMLPLMSACTIYDGEFDRDLAGVLTALEESSANVMIIGPSLVRQMARIGHKLTHLNQHLSLILCTGARLAAADKQHLYQTTRIKLLDYYGLTETGGLVIAESAQDYQPESSSLGSACDDVDIVVVDKDGNESPFGIGELRIYTTGLFLGYFGGSLTQRRYFDTGDCVHIHKSGNVEWLYRINRGFKSASTEWIFPDAVESWLKNNTRILDANVTPIIDDADRVRFDVHIKGIATKDFEAWSQTTRDQLVAELGSDYDILTWHVDEQLQRTGLGKHHATAVTN</sequence>
<organism evidence="4 5">
    <name type="scientific">BD1-7 clade bacterium</name>
    <dbReference type="NCBI Taxonomy" id="2029982"/>
    <lineage>
        <taxon>Bacteria</taxon>
        <taxon>Pseudomonadati</taxon>
        <taxon>Pseudomonadota</taxon>
        <taxon>Gammaproteobacteria</taxon>
        <taxon>Cellvibrionales</taxon>
        <taxon>Spongiibacteraceae</taxon>
        <taxon>BD1-7 clade</taxon>
    </lineage>
</organism>